<protein>
    <submittedName>
        <fullName evidence="2">Apolipoprotein A1/A4/E family protein</fullName>
    </submittedName>
</protein>
<dbReference type="SUPFAM" id="SSF47162">
    <property type="entry name" value="Apolipoprotein"/>
    <property type="match status" value="1"/>
</dbReference>
<feature type="coiled-coil region" evidence="1">
    <location>
        <begin position="146"/>
        <end position="214"/>
    </location>
</feature>
<reference evidence="2 3" key="1">
    <citation type="journal article" date="2020" name="ISME J.">
        <title>Comparative genomics reveals insights into cyanobacterial evolution and habitat adaptation.</title>
        <authorList>
            <person name="Chen M.Y."/>
            <person name="Teng W.K."/>
            <person name="Zhao L."/>
            <person name="Hu C.X."/>
            <person name="Zhou Y.K."/>
            <person name="Han B.P."/>
            <person name="Song L.R."/>
            <person name="Shu W.S."/>
        </authorList>
    </citation>
    <scope>NUCLEOTIDE SEQUENCE [LARGE SCALE GENOMIC DNA]</scope>
    <source>
        <strain evidence="2 3">FACHB-838</strain>
    </source>
</reference>
<organism evidence="2 3">
    <name type="scientific">Nostoc flagelliforme FACHB-838</name>
    <dbReference type="NCBI Taxonomy" id="2692904"/>
    <lineage>
        <taxon>Bacteria</taxon>
        <taxon>Bacillati</taxon>
        <taxon>Cyanobacteriota</taxon>
        <taxon>Cyanophyceae</taxon>
        <taxon>Nostocales</taxon>
        <taxon>Nostocaceae</taxon>
        <taxon>Nostoc</taxon>
    </lineage>
</organism>
<sequence>MLEESRSEGKQVQQDYLDILDAILKKIQEKGQFQGLGQSKDVTIFVGREAKYKGTIGQKPFTNSMTPELVDTLNKAISDPEKLKGSVRITIGNEKVFHAKDGKVITDKLGLSITQSQTQNNKLIQTQAQTNKAEVPQQSPLQSITIESLQKQIDSLQKQVQEQQILIDSLKVQKQSSEITQKLSTEIESFKKAVERQQKTIEQLQKGLESILNRSTPTIKNSALQNWVGSVESKVKQTAKNLVDQAKTALTPKVDKLKSQIENQIEELKTQVSQQITSLKAEVQSQINDLKNQVKTDFQNAINNVNSIKETTHTAAQEFQNKVVGQVQSIHKEVTKMAQDTQSLAVNTVKEGIQAVNTSIRETKGKAIEASVGAMLQLFGDRQADGSISFESQNFHFHQQGNAISIQSKDGRDVMKDGALTSLALEQDVEALEKVRPMVEEYLEHSESQTQSSKLRQ</sequence>
<gene>
    <name evidence="2" type="ORF">H6G97_20870</name>
</gene>
<dbReference type="Gene3D" id="1.20.120.20">
    <property type="entry name" value="Apolipoprotein"/>
    <property type="match status" value="1"/>
</dbReference>
<keyword evidence="1" id="KW-0175">Coiled coil</keyword>
<evidence type="ECO:0000313" key="3">
    <source>
        <dbReference type="Proteomes" id="UP000623440"/>
    </source>
</evidence>
<feature type="coiled-coil region" evidence="1">
    <location>
        <begin position="254"/>
        <end position="293"/>
    </location>
</feature>
<keyword evidence="3" id="KW-1185">Reference proteome</keyword>
<name>A0ABR8DRZ3_9NOSO</name>
<dbReference type="RefSeq" id="WP_190942565.1">
    <property type="nucleotide sequence ID" value="NZ_JACJSI010000044.1"/>
</dbReference>
<evidence type="ECO:0000256" key="1">
    <source>
        <dbReference type="SAM" id="Coils"/>
    </source>
</evidence>
<dbReference type="EMBL" id="JACJSI010000044">
    <property type="protein sequence ID" value="MBD2531903.1"/>
    <property type="molecule type" value="Genomic_DNA"/>
</dbReference>
<accession>A0ABR8DRZ3</accession>
<dbReference type="Proteomes" id="UP000623440">
    <property type="component" value="Unassembled WGS sequence"/>
</dbReference>
<proteinExistence type="predicted"/>
<evidence type="ECO:0000313" key="2">
    <source>
        <dbReference type="EMBL" id="MBD2531903.1"/>
    </source>
</evidence>
<comment type="caution">
    <text evidence="2">The sequence shown here is derived from an EMBL/GenBank/DDBJ whole genome shotgun (WGS) entry which is preliminary data.</text>
</comment>